<feature type="compositionally biased region" description="Polar residues" evidence="1">
    <location>
        <begin position="592"/>
        <end position="602"/>
    </location>
</feature>
<feature type="region of interest" description="Disordered" evidence="1">
    <location>
        <begin position="577"/>
        <end position="602"/>
    </location>
</feature>
<proteinExistence type="predicted"/>
<evidence type="ECO:0000313" key="3">
    <source>
        <dbReference type="EMBL" id="KIY48857.1"/>
    </source>
</evidence>
<dbReference type="SUPFAM" id="SSF81383">
    <property type="entry name" value="F-box domain"/>
    <property type="match status" value="1"/>
</dbReference>
<dbReference type="PROSITE" id="PS50181">
    <property type="entry name" value="FBOX"/>
    <property type="match status" value="1"/>
</dbReference>
<organism evidence="3 4">
    <name type="scientific">Fistulina hepatica ATCC 64428</name>
    <dbReference type="NCBI Taxonomy" id="1128425"/>
    <lineage>
        <taxon>Eukaryota</taxon>
        <taxon>Fungi</taxon>
        <taxon>Dikarya</taxon>
        <taxon>Basidiomycota</taxon>
        <taxon>Agaricomycotina</taxon>
        <taxon>Agaricomycetes</taxon>
        <taxon>Agaricomycetidae</taxon>
        <taxon>Agaricales</taxon>
        <taxon>Fistulinaceae</taxon>
        <taxon>Fistulina</taxon>
    </lineage>
</organism>
<dbReference type="EMBL" id="KN881805">
    <property type="protein sequence ID" value="KIY48857.1"/>
    <property type="molecule type" value="Genomic_DNA"/>
</dbReference>
<gene>
    <name evidence="3" type="ORF">FISHEDRAFT_73194</name>
</gene>
<dbReference type="AlphaFoldDB" id="A0A0D7AD07"/>
<dbReference type="Gene3D" id="1.20.1280.50">
    <property type="match status" value="1"/>
</dbReference>
<feature type="region of interest" description="Disordered" evidence="1">
    <location>
        <begin position="245"/>
        <end position="290"/>
    </location>
</feature>
<sequence>MSSPPPQRHRRSAYRTVHDPSMYSIFYASPHFSVASSLPPTSVPGTPAPASPYALSPSPLSSPYMSSYGTPSSSYTPLPSPCLTPWTPYSSPRTSTYTNRSYSLSTLSTQPSSPAHASHTQSLSPWSTYPPSPTYTHLSLSPMGPPPLPLHRVPTPMYAWSYLSPQYMSPAYRTTPLHPPPHTILPTLAPEQLTQILSYLPLRDLIATSHVNKRFRALAPKAAPHLRKRLLDLAFLPDTGPVTLPNAVGSSSGPLAEPNSEVEASEDLSESLSTELSRTPNSEERHGENAITELSTVVLLSGGSSTLVSSAVASRDNESQAETVVGGESDEPAQAPQSSQVAAIDVPESDQDPTLRVTLVQRLAYVRDIEAVLRPQNITIPNSYYIVLTEWPRSLPPRGMHAWADAVRFHAHGVCTCPRGLYMPPKCHCAALSVQQQTFSINFKFLWVMRKNWPLTPDIPTQDWRWELLNNKPLLYTPEQNEQTIRFIRLHDDKEMFKQSQTGPGMEWHWFSMSLRCLRMSRHQVFTANTRWMILEGPARGEIHNWHHSNRYGGFEAMDYFEWVDVVPSAEALAIGQSLPDPERPNDRNLKFETSTQSFLAT</sequence>
<name>A0A0D7AD07_9AGAR</name>
<evidence type="ECO:0000256" key="1">
    <source>
        <dbReference type="SAM" id="MobiDB-lite"/>
    </source>
</evidence>
<protein>
    <recommendedName>
        <fullName evidence="2">F-box domain-containing protein</fullName>
    </recommendedName>
</protein>
<evidence type="ECO:0000313" key="4">
    <source>
        <dbReference type="Proteomes" id="UP000054144"/>
    </source>
</evidence>
<feature type="compositionally biased region" description="Low complexity" evidence="1">
    <location>
        <begin position="332"/>
        <end position="341"/>
    </location>
</feature>
<dbReference type="InterPro" id="IPR036047">
    <property type="entry name" value="F-box-like_dom_sf"/>
</dbReference>
<feature type="compositionally biased region" description="Basic and acidic residues" evidence="1">
    <location>
        <begin position="581"/>
        <end position="591"/>
    </location>
</feature>
<feature type="region of interest" description="Disordered" evidence="1">
    <location>
        <begin position="103"/>
        <end position="125"/>
    </location>
</feature>
<dbReference type="Proteomes" id="UP000054144">
    <property type="component" value="Unassembled WGS sequence"/>
</dbReference>
<feature type="region of interest" description="Disordered" evidence="1">
    <location>
        <begin position="310"/>
        <end position="341"/>
    </location>
</feature>
<evidence type="ECO:0000259" key="2">
    <source>
        <dbReference type="PROSITE" id="PS50181"/>
    </source>
</evidence>
<feature type="domain" description="F-box" evidence="2">
    <location>
        <begin position="182"/>
        <end position="230"/>
    </location>
</feature>
<feature type="compositionally biased region" description="Low complexity" evidence="1">
    <location>
        <begin position="103"/>
        <end position="114"/>
    </location>
</feature>
<dbReference type="InterPro" id="IPR001810">
    <property type="entry name" value="F-box_dom"/>
</dbReference>
<accession>A0A0D7AD07</accession>
<dbReference type="Pfam" id="PF12937">
    <property type="entry name" value="F-box-like"/>
    <property type="match status" value="1"/>
</dbReference>
<dbReference type="OrthoDB" id="3250060at2759"/>
<reference evidence="3 4" key="1">
    <citation type="journal article" date="2015" name="Fungal Genet. Biol.">
        <title>Evolution of novel wood decay mechanisms in Agaricales revealed by the genome sequences of Fistulina hepatica and Cylindrobasidium torrendii.</title>
        <authorList>
            <person name="Floudas D."/>
            <person name="Held B.W."/>
            <person name="Riley R."/>
            <person name="Nagy L.G."/>
            <person name="Koehler G."/>
            <person name="Ransdell A.S."/>
            <person name="Younus H."/>
            <person name="Chow J."/>
            <person name="Chiniquy J."/>
            <person name="Lipzen A."/>
            <person name="Tritt A."/>
            <person name="Sun H."/>
            <person name="Haridas S."/>
            <person name="LaButti K."/>
            <person name="Ohm R.A."/>
            <person name="Kues U."/>
            <person name="Blanchette R.A."/>
            <person name="Grigoriev I.V."/>
            <person name="Minto R.E."/>
            <person name="Hibbett D.S."/>
        </authorList>
    </citation>
    <scope>NUCLEOTIDE SEQUENCE [LARGE SCALE GENOMIC DNA]</scope>
    <source>
        <strain evidence="3 4">ATCC 64428</strain>
    </source>
</reference>
<keyword evidence="4" id="KW-1185">Reference proteome</keyword>